<feature type="compositionally biased region" description="Basic residues" evidence="1">
    <location>
        <begin position="97"/>
        <end position="113"/>
    </location>
</feature>
<accession>A0A9W8WLA3</accession>
<evidence type="ECO:0000313" key="3">
    <source>
        <dbReference type="Proteomes" id="UP001140502"/>
    </source>
</evidence>
<sequence length="293" mass="32209">MAGNNDIAAAQGNNDRPRIRIKLLPRGSRSSSASSSKSPTDAQKALETASVLAAMKNNQTIPEESSLTVSPVSANNSSSSPEEKPSKNPSPNNSSDKKKKKKIVIAKNKSNKRRNSDETRRTTKTTAAMSENWPPCPITNPDPSGIALWREGCEAVQRPDGSVDGLDVVNWMMTRRGGVANPWPRLEENQAAVRAMGRQRIDPRKILQQQEEEAEIARLKEERRQANKRRYRPRGQIAKEKAERAAAAAAAAEQAKEKAQEEISGTNKRPLDDETEADKDEPQAKKTKLDAVV</sequence>
<feature type="compositionally biased region" description="Low complexity" evidence="1">
    <location>
        <begin position="70"/>
        <end position="80"/>
    </location>
</feature>
<protein>
    <submittedName>
        <fullName evidence="2">Uncharacterized protein</fullName>
    </submittedName>
</protein>
<proteinExistence type="predicted"/>
<feature type="compositionally biased region" description="Polar residues" evidence="1">
    <location>
        <begin position="56"/>
        <end position="69"/>
    </location>
</feature>
<comment type="caution">
    <text evidence="2">The sequence shown here is derived from an EMBL/GenBank/DDBJ whole genome shotgun (WGS) entry which is preliminary data.</text>
</comment>
<feature type="compositionally biased region" description="Low complexity" evidence="1">
    <location>
        <begin position="28"/>
        <end position="38"/>
    </location>
</feature>
<feature type="region of interest" description="Disordered" evidence="1">
    <location>
        <begin position="1"/>
        <end position="144"/>
    </location>
</feature>
<dbReference type="Proteomes" id="UP001140502">
    <property type="component" value="Unassembled WGS sequence"/>
</dbReference>
<evidence type="ECO:0000313" key="2">
    <source>
        <dbReference type="EMBL" id="KAJ4328273.1"/>
    </source>
</evidence>
<dbReference type="EMBL" id="JAPEUR010000013">
    <property type="protein sequence ID" value="KAJ4328273.1"/>
    <property type="molecule type" value="Genomic_DNA"/>
</dbReference>
<feature type="compositionally biased region" description="Basic and acidic residues" evidence="1">
    <location>
        <begin position="280"/>
        <end position="293"/>
    </location>
</feature>
<feature type="region of interest" description="Disordered" evidence="1">
    <location>
        <begin position="221"/>
        <end position="293"/>
    </location>
</feature>
<gene>
    <name evidence="2" type="ORF">N0V84_001313</name>
</gene>
<dbReference type="AlphaFoldDB" id="A0A9W8WLA3"/>
<reference evidence="2" key="1">
    <citation type="submission" date="2022-10" db="EMBL/GenBank/DDBJ databases">
        <title>Tapping the CABI collections for fungal endophytes: first genome assemblies for Collariella, Neodidymelliopsis, Ascochyta clinopodiicola, Didymella pomorum, Didymosphaeria variabile, Neocosmospora piperis and Neocucurbitaria cava.</title>
        <authorList>
            <person name="Hill R."/>
        </authorList>
    </citation>
    <scope>NUCLEOTIDE SEQUENCE</scope>
    <source>
        <strain evidence="2">IMI 366586</strain>
    </source>
</reference>
<organism evidence="2 3">
    <name type="scientific">Fusarium piperis</name>
    <dbReference type="NCBI Taxonomy" id="1435070"/>
    <lineage>
        <taxon>Eukaryota</taxon>
        <taxon>Fungi</taxon>
        <taxon>Dikarya</taxon>
        <taxon>Ascomycota</taxon>
        <taxon>Pezizomycotina</taxon>
        <taxon>Sordariomycetes</taxon>
        <taxon>Hypocreomycetidae</taxon>
        <taxon>Hypocreales</taxon>
        <taxon>Nectriaceae</taxon>
        <taxon>Fusarium</taxon>
        <taxon>Fusarium solani species complex</taxon>
    </lineage>
</organism>
<dbReference type="OrthoDB" id="5098283at2759"/>
<keyword evidence="3" id="KW-1185">Reference proteome</keyword>
<evidence type="ECO:0000256" key="1">
    <source>
        <dbReference type="SAM" id="MobiDB-lite"/>
    </source>
</evidence>
<name>A0A9W8WLA3_9HYPO</name>